<feature type="transmembrane region" description="Helical" evidence="1">
    <location>
        <begin position="38"/>
        <end position="62"/>
    </location>
</feature>
<reference evidence="2" key="1">
    <citation type="journal article" date="2014" name="Int. J. Syst. Evol. Microbiol.">
        <title>Complete genome sequence of Corynebacterium casei LMG S-19264T (=DSM 44701T), isolated from a smear-ripened cheese.</title>
        <authorList>
            <consortium name="US DOE Joint Genome Institute (JGI-PGF)"/>
            <person name="Walter F."/>
            <person name="Albersmeier A."/>
            <person name="Kalinowski J."/>
            <person name="Ruckert C."/>
        </authorList>
    </citation>
    <scope>NUCLEOTIDE SEQUENCE</scope>
    <source>
        <strain evidence="2">CGMCC 1.12698</strain>
    </source>
</reference>
<dbReference type="AlphaFoldDB" id="A0A917AJI9"/>
<dbReference type="EMBL" id="BMFK01000001">
    <property type="protein sequence ID" value="GGE57777.1"/>
    <property type="molecule type" value="Genomic_DNA"/>
</dbReference>
<accession>A0A917AJI9</accession>
<keyword evidence="1" id="KW-1133">Transmembrane helix</keyword>
<keyword evidence="1" id="KW-0472">Membrane</keyword>
<keyword evidence="1" id="KW-0812">Transmembrane</keyword>
<evidence type="ECO:0000256" key="1">
    <source>
        <dbReference type="SAM" id="Phobius"/>
    </source>
</evidence>
<sequence>MFILLLVESLITSPPCRKDIPISIHIPIGLSHIFRLAVIYYGVGGGSGLGVCNGAGIVYFVVHYDYSLY</sequence>
<dbReference type="Proteomes" id="UP000605259">
    <property type="component" value="Unassembled WGS sequence"/>
</dbReference>
<comment type="caution">
    <text evidence="2">The sequence shown here is derived from an EMBL/GenBank/DDBJ whole genome shotgun (WGS) entry which is preliminary data.</text>
</comment>
<proteinExistence type="predicted"/>
<gene>
    <name evidence="2" type="ORF">GCM10007140_05180</name>
</gene>
<evidence type="ECO:0000313" key="3">
    <source>
        <dbReference type="Proteomes" id="UP000605259"/>
    </source>
</evidence>
<keyword evidence="3" id="KW-1185">Reference proteome</keyword>
<protein>
    <submittedName>
        <fullName evidence="2">Uncharacterized protein</fullName>
    </submittedName>
</protein>
<evidence type="ECO:0000313" key="2">
    <source>
        <dbReference type="EMBL" id="GGE57777.1"/>
    </source>
</evidence>
<organism evidence="2 3">
    <name type="scientific">Priestia taiwanensis</name>
    <dbReference type="NCBI Taxonomy" id="1347902"/>
    <lineage>
        <taxon>Bacteria</taxon>
        <taxon>Bacillati</taxon>
        <taxon>Bacillota</taxon>
        <taxon>Bacilli</taxon>
        <taxon>Bacillales</taxon>
        <taxon>Bacillaceae</taxon>
        <taxon>Priestia</taxon>
    </lineage>
</organism>
<reference evidence="2" key="2">
    <citation type="submission" date="2020-09" db="EMBL/GenBank/DDBJ databases">
        <authorList>
            <person name="Sun Q."/>
            <person name="Zhou Y."/>
        </authorList>
    </citation>
    <scope>NUCLEOTIDE SEQUENCE</scope>
    <source>
        <strain evidence="2">CGMCC 1.12698</strain>
    </source>
</reference>
<name>A0A917AJI9_9BACI</name>